<gene>
    <name evidence="3" type="ORF">BSK47_17315</name>
</gene>
<feature type="domain" description="Cohesin" evidence="2">
    <location>
        <begin position="159"/>
        <end position="266"/>
    </location>
</feature>
<organism evidence="3 4">
    <name type="scientific">Paenibacillus odorifer</name>
    <dbReference type="NCBI Taxonomy" id="189426"/>
    <lineage>
        <taxon>Bacteria</taxon>
        <taxon>Bacillati</taxon>
        <taxon>Bacillota</taxon>
        <taxon>Bacilli</taxon>
        <taxon>Bacillales</taxon>
        <taxon>Paenibacillaceae</taxon>
        <taxon>Paenibacillus</taxon>
    </lineage>
</organism>
<reference evidence="3 4" key="1">
    <citation type="submission" date="2016-10" db="EMBL/GenBank/DDBJ databases">
        <title>Paenibacillus species isolates.</title>
        <authorList>
            <person name="Beno S.M."/>
        </authorList>
    </citation>
    <scope>NUCLEOTIDE SEQUENCE [LARGE SCALE GENOMIC DNA]</scope>
    <source>
        <strain evidence="3 4">FSL H7-0918</strain>
    </source>
</reference>
<dbReference type="GO" id="GO:0000272">
    <property type="term" value="P:polysaccharide catabolic process"/>
    <property type="evidence" value="ECO:0007669"/>
    <property type="project" value="InterPro"/>
</dbReference>
<dbReference type="Gene3D" id="2.60.40.680">
    <property type="match status" value="1"/>
</dbReference>
<name>A0AB36JEI0_9BACL</name>
<comment type="caution">
    <text evidence="3">The sequence shown here is derived from an EMBL/GenBank/DDBJ whole genome shotgun (WGS) entry which is preliminary data.</text>
</comment>
<keyword evidence="1" id="KW-0732">Signal</keyword>
<dbReference type="InterPro" id="IPR002102">
    <property type="entry name" value="Cohesin_dom"/>
</dbReference>
<dbReference type="EMBL" id="MPTO01000015">
    <property type="protein sequence ID" value="OME18381.1"/>
    <property type="molecule type" value="Genomic_DNA"/>
</dbReference>
<protein>
    <recommendedName>
        <fullName evidence="2">Cohesin domain-containing protein</fullName>
    </recommendedName>
</protein>
<dbReference type="RefSeq" id="WP_076136087.1">
    <property type="nucleotide sequence ID" value="NZ_MPTO01000015.1"/>
</dbReference>
<accession>A0AB36JEI0</accession>
<dbReference type="AlphaFoldDB" id="A0AB36JEI0"/>
<dbReference type="InterPro" id="IPR008965">
    <property type="entry name" value="CBM2/CBM3_carb-bd_dom_sf"/>
</dbReference>
<feature type="signal peptide" evidence="1">
    <location>
        <begin position="1"/>
        <end position="22"/>
    </location>
</feature>
<evidence type="ECO:0000313" key="3">
    <source>
        <dbReference type="EMBL" id="OME18381.1"/>
    </source>
</evidence>
<dbReference type="SUPFAM" id="SSF49384">
    <property type="entry name" value="Carbohydrate-binding domain"/>
    <property type="match status" value="1"/>
</dbReference>
<evidence type="ECO:0000259" key="2">
    <source>
        <dbReference type="Pfam" id="PF00963"/>
    </source>
</evidence>
<evidence type="ECO:0000256" key="1">
    <source>
        <dbReference type="SAM" id="SignalP"/>
    </source>
</evidence>
<dbReference type="Pfam" id="PF00963">
    <property type="entry name" value="Cohesin"/>
    <property type="match status" value="1"/>
</dbReference>
<dbReference type="GO" id="GO:0030246">
    <property type="term" value="F:carbohydrate binding"/>
    <property type="evidence" value="ECO:0007669"/>
    <property type="project" value="InterPro"/>
</dbReference>
<feature type="chain" id="PRO_5044223166" description="Cohesin domain-containing protein" evidence="1">
    <location>
        <begin position="23"/>
        <end position="351"/>
    </location>
</feature>
<sequence>MKKLFFLTFLLTLLLPISKIHAESVPEDVYDYLSGKPFVIANSTIENLSFTDNNNTTGTQMYNHYTISFENPIDISGYSSYSVGGIYGAGVAIIFNYDNGMSNTTVAGGSGGYTTLNLKGVKKITLARTGTEGSPGFLYDLKVFVKKTPTPVLNPTLDVTIEKEKVGVGQEFTAGITLKNVKDIYAEDFEIKYDNQHLQYLGFEEVAGYKVYNTPTDLNGTLRFIVASKGEDYGINKDTVILKLKFKAKAIGTAVVDSTKARIADTEQEYDLEKENCLEDSIIIEATDVNKSGEFTLVDLAIDARYFKYLAADVDPVKYNAQQAGDEYVNDDDLLYIVDQILSNPNYLPNS</sequence>
<proteinExistence type="predicted"/>
<dbReference type="CDD" id="cd08547">
    <property type="entry name" value="Type_II_cohesin"/>
    <property type="match status" value="1"/>
</dbReference>
<dbReference type="Proteomes" id="UP000187323">
    <property type="component" value="Unassembled WGS sequence"/>
</dbReference>
<evidence type="ECO:0000313" key="4">
    <source>
        <dbReference type="Proteomes" id="UP000187323"/>
    </source>
</evidence>